<dbReference type="Pfam" id="PF10129">
    <property type="entry name" value="OpgC_C"/>
    <property type="match status" value="1"/>
</dbReference>
<feature type="transmembrane region" description="Helical" evidence="1">
    <location>
        <begin position="226"/>
        <end position="244"/>
    </location>
</feature>
<feature type="transmembrane region" description="Helical" evidence="1">
    <location>
        <begin position="78"/>
        <end position="98"/>
    </location>
</feature>
<feature type="transmembrane region" description="Helical" evidence="1">
    <location>
        <begin position="328"/>
        <end position="347"/>
    </location>
</feature>
<evidence type="ECO:0000256" key="1">
    <source>
        <dbReference type="SAM" id="Phobius"/>
    </source>
</evidence>
<proteinExistence type="predicted"/>
<keyword evidence="1" id="KW-1133">Transmembrane helix</keyword>
<gene>
    <name evidence="2" type="primary">opgC</name>
    <name evidence="2" type="ORF">QNI16_33715</name>
</gene>
<dbReference type="AlphaFoldDB" id="A0AAE3QU52"/>
<evidence type="ECO:0000313" key="2">
    <source>
        <dbReference type="EMBL" id="MDJ1485497.1"/>
    </source>
</evidence>
<dbReference type="EMBL" id="JASJOS010000020">
    <property type="protein sequence ID" value="MDJ1485497.1"/>
    <property type="molecule type" value="Genomic_DNA"/>
</dbReference>
<sequence length="361" mass="41330">MSRIVQLDGLRGLFIILITINHVNTPLTEFTYQPLGYVSAAEGFVFLSGLVAGLVYYKRLARTGLRKVVIGAIQRARTIYIYHIISLFIVCVVGYYSIIHHHYWTEVLTRFFQTPIQSLFLSLFLLYQPDFLDILPLYCLLLLSLPFLMYQFRKGNGRWVLAVSIGIWGMSQLGLGLSYKATKLLASYLPGAELSYMDIFAWQIIFVAGVYLAYRRASGNELRVPAYMIWPAIAIITMLTLNRFDVLGKTEDMWWNLIDKHRLGPLRLINFGALVIVIDFLMRSYRGLFAQSWLVILGKHSLQVFSLHIVLIFLLLPLVAYYSDNNSIALLGLVGFILVCLYVLAWVREKKKHMQKVAILA</sequence>
<feature type="transmembrane region" description="Helical" evidence="1">
    <location>
        <begin position="134"/>
        <end position="152"/>
    </location>
</feature>
<reference evidence="2" key="1">
    <citation type="submission" date="2023-05" db="EMBL/GenBank/DDBJ databases">
        <authorList>
            <person name="Zhang X."/>
        </authorList>
    </citation>
    <scope>NUCLEOTIDE SEQUENCE</scope>
    <source>
        <strain evidence="2">YF14B1</strain>
    </source>
</reference>
<dbReference type="Proteomes" id="UP001241110">
    <property type="component" value="Unassembled WGS sequence"/>
</dbReference>
<feature type="transmembrane region" description="Helical" evidence="1">
    <location>
        <begin position="35"/>
        <end position="57"/>
    </location>
</feature>
<protein>
    <submittedName>
        <fullName evidence="2">OpgC domain-containing protein</fullName>
    </submittedName>
</protein>
<name>A0AAE3QU52_9BACT</name>
<accession>A0AAE3QU52</accession>
<feature type="transmembrane region" description="Helical" evidence="1">
    <location>
        <begin position="159"/>
        <end position="179"/>
    </location>
</feature>
<dbReference type="InterPro" id="IPR014550">
    <property type="entry name" value="UCP028704_OpgC"/>
</dbReference>
<dbReference type="PANTHER" id="PTHR38592:SF3">
    <property type="entry name" value="BLL4819 PROTEIN"/>
    <property type="match status" value="1"/>
</dbReference>
<keyword evidence="1" id="KW-0812">Transmembrane</keyword>
<feature type="transmembrane region" description="Helical" evidence="1">
    <location>
        <begin position="199"/>
        <end position="214"/>
    </location>
</feature>
<dbReference type="RefSeq" id="WP_313988141.1">
    <property type="nucleotide sequence ID" value="NZ_JASJOS010000020.1"/>
</dbReference>
<dbReference type="PIRSF" id="PIRSF028704">
    <property type="entry name" value="UPC028704"/>
    <property type="match status" value="1"/>
</dbReference>
<comment type="caution">
    <text evidence="2">The sequence shown here is derived from an EMBL/GenBank/DDBJ whole genome shotgun (WGS) entry which is preliminary data.</text>
</comment>
<feature type="transmembrane region" description="Helical" evidence="1">
    <location>
        <begin position="302"/>
        <end position="322"/>
    </location>
</feature>
<feature type="transmembrane region" description="Helical" evidence="1">
    <location>
        <begin position="264"/>
        <end position="282"/>
    </location>
</feature>
<keyword evidence="1" id="KW-0472">Membrane</keyword>
<organism evidence="2 3">
    <name type="scientific">Xanthocytophaga flava</name>
    <dbReference type="NCBI Taxonomy" id="3048013"/>
    <lineage>
        <taxon>Bacteria</taxon>
        <taxon>Pseudomonadati</taxon>
        <taxon>Bacteroidota</taxon>
        <taxon>Cytophagia</taxon>
        <taxon>Cytophagales</taxon>
        <taxon>Rhodocytophagaceae</taxon>
        <taxon>Xanthocytophaga</taxon>
    </lineage>
</organism>
<dbReference type="PANTHER" id="PTHR38592">
    <property type="entry name" value="BLL4819 PROTEIN"/>
    <property type="match status" value="1"/>
</dbReference>
<evidence type="ECO:0000313" key="3">
    <source>
        <dbReference type="Proteomes" id="UP001241110"/>
    </source>
</evidence>